<evidence type="ECO:0000256" key="3">
    <source>
        <dbReference type="ARBA" id="ARBA00023002"/>
    </source>
</evidence>
<feature type="domain" description="NADP-dependent oxidoreductase" evidence="8">
    <location>
        <begin position="18"/>
        <end position="261"/>
    </location>
</feature>
<name>A0A238JKI7_9RHOB</name>
<dbReference type="Gene3D" id="3.20.20.100">
    <property type="entry name" value="NADP-dependent oxidoreductase domain"/>
    <property type="match status" value="1"/>
</dbReference>
<dbReference type="InterPro" id="IPR023210">
    <property type="entry name" value="NADP_OxRdtase_dom"/>
</dbReference>
<reference evidence="10" key="1">
    <citation type="submission" date="2017-05" db="EMBL/GenBank/DDBJ databases">
        <authorList>
            <person name="Rodrigo-Torres L."/>
            <person name="Arahal R. D."/>
            <person name="Lucena T."/>
        </authorList>
    </citation>
    <scope>NUCLEOTIDE SEQUENCE [LARGE SCALE GENOMIC DNA]</scope>
    <source>
        <strain evidence="10">CECT 8649</strain>
    </source>
</reference>
<keyword evidence="2" id="KW-0521">NADP</keyword>
<evidence type="ECO:0000256" key="7">
    <source>
        <dbReference type="PIRSR" id="PIRSR000097-3"/>
    </source>
</evidence>
<dbReference type="PANTHER" id="PTHR43827:SF3">
    <property type="entry name" value="NADP-DEPENDENT OXIDOREDUCTASE DOMAIN-CONTAINING PROTEIN"/>
    <property type="match status" value="1"/>
</dbReference>
<dbReference type="PRINTS" id="PR00069">
    <property type="entry name" value="ALDKETRDTASE"/>
</dbReference>
<dbReference type="InterPro" id="IPR020471">
    <property type="entry name" value="AKR"/>
</dbReference>
<dbReference type="OrthoDB" id="9768793at2"/>
<sequence length="276" mass="30210">MSFSPKILMNDGRYIDQLGFGIWSIPADQTAAAVSSALGLGYRLVDGAWIYGNEAEQGAGLKASGVERKDVFLTSKVWNDAHGREKTRASVERSLTSIGVEQLDLVLIHWPVPMQNLYVETWETLIELQKEGKIASIGVSNFNADHLKHIIDATGVTPAINQIEVNPQLQQPELCKVCKEMGVLVQAWTPLGNGAEFASKPIADAAARTGKSPAQVVLRWLIQREVTVITRSVNPARQAENLNVFDFELTDAEMAEIATLDKGLRTGPDPSVFKLM</sequence>
<dbReference type="RefSeq" id="WP_099249217.1">
    <property type="nucleotide sequence ID" value="NZ_FXXP01000003.1"/>
</dbReference>
<evidence type="ECO:0000313" key="9">
    <source>
        <dbReference type="EMBL" id="SMX30306.1"/>
    </source>
</evidence>
<dbReference type="Proteomes" id="UP000225972">
    <property type="component" value="Unassembled WGS sequence"/>
</dbReference>
<feature type="site" description="Lowers pKa of active site Tyr" evidence="7">
    <location>
        <position position="76"/>
    </location>
</feature>
<evidence type="ECO:0000313" key="10">
    <source>
        <dbReference type="Proteomes" id="UP000225972"/>
    </source>
</evidence>
<proteinExistence type="inferred from homology"/>
<evidence type="ECO:0000256" key="6">
    <source>
        <dbReference type="PIRSR" id="PIRSR000097-2"/>
    </source>
</evidence>
<evidence type="ECO:0000256" key="2">
    <source>
        <dbReference type="ARBA" id="ARBA00022857"/>
    </source>
</evidence>
<comment type="similarity">
    <text evidence="1">Belongs to the aldo/keto reductase family.</text>
</comment>
<dbReference type="FunFam" id="3.20.20.100:FF:000002">
    <property type="entry name" value="2,5-diketo-D-gluconic acid reductase A"/>
    <property type="match status" value="1"/>
</dbReference>
<dbReference type="AlphaFoldDB" id="A0A238JKI7"/>
<keyword evidence="10" id="KW-1185">Reference proteome</keyword>
<dbReference type="Pfam" id="PF00248">
    <property type="entry name" value="Aldo_ket_red"/>
    <property type="match status" value="1"/>
</dbReference>
<comment type="catalytic activity">
    <reaction evidence="4">
        <text>hydroxyacetone + NADP(+) = methylglyoxal + NADPH + H(+)</text>
        <dbReference type="Rhea" id="RHEA:27986"/>
        <dbReference type="ChEBI" id="CHEBI:15378"/>
        <dbReference type="ChEBI" id="CHEBI:17158"/>
        <dbReference type="ChEBI" id="CHEBI:27957"/>
        <dbReference type="ChEBI" id="CHEBI:57783"/>
        <dbReference type="ChEBI" id="CHEBI:58349"/>
    </reaction>
</comment>
<evidence type="ECO:0000256" key="1">
    <source>
        <dbReference type="ARBA" id="ARBA00007905"/>
    </source>
</evidence>
<evidence type="ECO:0000256" key="5">
    <source>
        <dbReference type="PIRSR" id="PIRSR000097-1"/>
    </source>
</evidence>
<feature type="active site" description="Proton donor" evidence="5">
    <location>
        <position position="51"/>
    </location>
</feature>
<dbReference type="EC" id="1.-.-.-" evidence="9"/>
<dbReference type="SUPFAM" id="SSF51430">
    <property type="entry name" value="NAD(P)-linked oxidoreductase"/>
    <property type="match status" value="1"/>
</dbReference>
<dbReference type="PIRSF" id="PIRSF000097">
    <property type="entry name" value="AKR"/>
    <property type="match status" value="1"/>
</dbReference>
<dbReference type="GO" id="GO:1990002">
    <property type="term" value="F:methylglyoxal reductase (NADPH) (acetol producing) activity"/>
    <property type="evidence" value="ECO:0007669"/>
    <property type="project" value="RHEA"/>
</dbReference>
<gene>
    <name evidence="9" type="ORF">TRP8649_04449</name>
</gene>
<dbReference type="InterPro" id="IPR036812">
    <property type="entry name" value="NAD(P)_OxRdtase_dom_sf"/>
</dbReference>
<protein>
    <submittedName>
        <fullName evidence="9">Putative oxidoreductase/MSMEI_2347</fullName>
        <ecNumber evidence="9">1.-.-.-</ecNumber>
    </submittedName>
</protein>
<evidence type="ECO:0000256" key="4">
    <source>
        <dbReference type="ARBA" id="ARBA00049445"/>
    </source>
</evidence>
<dbReference type="EMBL" id="FXXP01000003">
    <property type="protein sequence ID" value="SMX30306.1"/>
    <property type="molecule type" value="Genomic_DNA"/>
</dbReference>
<evidence type="ECO:0000259" key="8">
    <source>
        <dbReference type="Pfam" id="PF00248"/>
    </source>
</evidence>
<dbReference type="PANTHER" id="PTHR43827">
    <property type="entry name" value="2,5-DIKETO-D-GLUCONIC ACID REDUCTASE"/>
    <property type="match status" value="1"/>
</dbReference>
<organism evidence="9 10">
    <name type="scientific">Pelagimonas phthalicica</name>
    <dbReference type="NCBI Taxonomy" id="1037362"/>
    <lineage>
        <taxon>Bacteria</taxon>
        <taxon>Pseudomonadati</taxon>
        <taxon>Pseudomonadota</taxon>
        <taxon>Alphaproteobacteria</taxon>
        <taxon>Rhodobacterales</taxon>
        <taxon>Roseobacteraceae</taxon>
        <taxon>Pelagimonas</taxon>
    </lineage>
</organism>
<accession>A0A238JKI7</accession>
<keyword evidence="3 9" id="KW-0560">Oxidoreductase</keyword>
<feature type="binding site" evidence="6">
    <location>
        <position position="109"/>
    </location>
    <ligand>
        <name>substrate</name>
    </ligand>
</feature>